<keyword evidence="5 7" id="KW-0472">Membrane</keyword>
<dbReference type="Gene3D" id="2.170.130.10">
    <property type="entry name" value="TonB-dependent receptor, plug domain"/>
    <property type="match status" value="1"/>
</dbReference>
<evidence type="ECO:0000256" key="6">
    <source>
        <dbReference type="ARBA" id="ARBA00023237"/>
    </source>
</evidence>
<reference evidence="10 11" key="1">
    <citation type="submission" date="2018-10" db="EMBL/GenBank/DDBJ databases">
        <title>Genomic Encyclopedia of Archaeal and Bacterial Type Strains, Phase II (KMG-II): from individual species to whole genera.</title>
        <authorList>
            <person name="Goeker M."/>
        </authorList>
    </citation>
    <scope>NUCLEOTIDE SEQUENCE [LARGE SCALE GENOMIC DNA]</scope>
    <source>
        <strain evidence="10 11">DSM 18602</strain>
    </source>
</reference>
<dbReference type="OrthoDB" id="9768177at2"/>
<feature type="signal peptide" evidence="8">
    <location>
        <begin position="1"/>
        <end position="27"/>
    </location>
</feature>
<evidence type="ECO:0000256" key="1">
    <source>
        <dbReference type="ARBA" id="ARBA00004571"/>
    </source>
</evidence>
<proteinExistence type="inferred from homology"/>
<name>A0A495J5K3_9SPHI</name>
<dbReference type="InterPro" id="IPR037066">
    <property type="entry name" value="Plug_dom_sf"/>
</dbReference>
<evidence type="ECO:0000313" key="10">
    <source>
        <dbReference type="EMBL" id="RKR84033.1"/>
    </source>
</evidence>
<dbReference type="InterPro" id="IPR036942">
    <property type="entry name" value="Beta-barrel_TonB_sf"/>
</dbReference>
<evidence type="ECO:0000256" key="5">
    <source>
        <dbReference type="ARBA" id="ARBA00023136"/>
    </source>
</evidence>
<comment type="subcellular location">
    <subcellularLocation>
        <location evidence="1 7">Cell outer membrane</location>
        <topology evidence="1 7">Multi-pass membrane protein</topology>
    </subcellularLocation>
</comment>
<organism evidence="10 11">
    <name type="scientific">Mucilaginibacter gracilis</name>
    <dbReference type="NCBI Taxonomy" id="423350"/>
    <lineage>
        <taxon>Bacteria</taxon>
        <taxon>Pseudomonadati</taxon>
        <taxon>Bacteroidota</taxon>
        <taxon>Sphingobacteriia</taxon>
        <taxon>Sphingobacteriales</taxon>
        <taxon>Sphingobacteriaceae</taxon>
        <taxon>Mucilaginibacter</taxon>
    </lineage>
</organism>
<evidence type="ECO:0000313" key="11">
    <source>
        <dbReference type="Proteomes" id="UP000268007"/>
    </source>
</evidence>
<dbReference type="SUPFAM" id="SSF56935">
    <property type="entry name" value="Porins"/>
    <property type="match status" value="1"/>
</dbReference>
<dbReference type="SUPFAM" id="SSF49464">
    <property type="entry name" value="Carboxypeptidase regulatory domain-like"/>
    <property type="match status" value="1"/>
</dbReference>
<dbReference type="Gene3D" id="2.60.40.1120">
    <property type="entry name" value="Carboxypeptidase-like, regulatory domain"/>
    <property type="match status" value="1"/>
</dbReference>
<keyword evidence="11" id="KW-1185">Reference proteome</keyword>
<keyword evidence="4 7" id="KW-0812">Transmembrane</keyword>
<dbReference type="Pfam" id="PF13715">
    <property type="entry name" value="CarbopepD_reg_2"/>
    <property type="match status" value="1"/>
</dbReference>
<dbReference type="InterPro" id="IPR023997">
    <property type="entry name" value="TonB-dep_OMP_SusC/RagA_CS"/>
</dbReference>
<feature type="chain" id="PRO_5019861375" evidence="8">
    <location>
        <begin position="28"/>
        <end position="1018"/>
    </location>
</feature>
<dbReference type="InterPro" id="IPR039426">
    <property type="entry name" value="TonB-dep_rcpt-like"/>
</dbReference>
<gene>
    <name evidence="10" type="ORF">BDD43_4251</name>
</gene>
<dbReference type="Pfam" id="PF07715">
    <property type="entry name" value="Plug"/>
    <property type="match status" value="1"/>
</dbReference>
<keyword evidence="2 7" id="KW-0813">Transport</keyword>
<keyword evidence="6 7" id="KW-0998">Cell outer membrane</keyword>
<evidence type="ECO:0000256" key="8">
    <source>
        <dbReference type="SAM" id="SignalP"/>
    </source>
</evidence>
<evidence type="ECO:0000256" key="3">
    <source>
        <dbReference type="ARBA" id="ARBA00022452"/>
    </source>
</evidence>
<evidence type="ECO:0000256" key="2">
    <source>
        <dbReference type="ARBA" id="ARBA00022448"/>
    </source>
</evidence>
<dbReference type="Gene3D" id="2.40.170.20">
    <property type="entry name" value="TonB-dependent receptor, beta-barrel domain"/>
    <property type="match status" value="1"/>
</dbReference>
<keyword evidence="3 7" id="KW-1134">Transmembrane beta strand</keyword>
<dbReference type="FunFam" id="2.170.130.10:FF:000008">
    <property type="entry name" value="SusC/RagA family TonB-linked outer membrane protein"/>
    <property type="match status" value="1"/>
</dbReference>
<protein>
    <submittedName>
        <fullName evidence="10">TonB-linked SusC/RagA family outer membrane protein</fullName>
    </submittedName>
</protein>
<dbReference type="InterPro" id="IPR008969">
    <property type="entry name" value="CarboxyPept-like_regulatory"/>
</dbReference>
<dbReference type="InterPro" id="IPR023996">
    <property type="entry name" value="TonB-dep_OMP_SusC/RagA"/>
</dbReference>
<evidence type="ECO:0000256" key="4">
    <source>
        <dbReference type="ARBA" id="ARBA00022692"/>
    </source>
</evidence>
<dbReference type="Proteomes" id="UP000268007">
    <property type="component" value="Unassembled WGS sequence"/>
</dbReference>
<dbReference type="PROSITE" id="PS52016">
    <property type="entry name" value="TONB_DEPENDENT_REC_3"/>
    <property type="match status" value="1"/>
</dbReference>
<feature type="domain" description="TonB-dependent receptor plug" evidence="9">
    <location>
        <begin position="125"/>
        <end position="228"/>
    </location>
</feature>
<dbReference type="EMBL" id="RBKU01000001">
    <property type="protein sequence ID" value="RKR84033.1"/>
    <property type="molecule type" value="Genomic_DNA"/>
</dbReference>
<dbReference type="NCBIfam" id="TIGR04056">
    <property type="entry name" value="OMP_RagA_SusC"/>
    <property type="match status" value="1"/>
</dbReference>
<comment type="similarity">
    <text evidence="7">Belongs to the TonB-dependent receptor family.</text>
</comment>
<sequence>MRINFTQLMRFFLLVLYLTVCCTVVNAQNTKTVKGVVKDVEDNSAIPGATVKVKNSSVGVATDVDGKFSINVPVGATVLVFSAIGMQTKEVTLTDQITLQIVLNKQSTTLNDVVVVGYGVQKKSLVTGAISSITTKDLEVPGLMRADQALQGKAAGVTVMLNSGQPGAGVSIRIRGAGTNGSNDPLYIVDGFPRGDLEAINPRDIETMEVLKDAASAAIYGARGANGVVIITTKAGKAGKPRIDYEYYYGIQNTRKNLDLLDATQYARIQNEAFFNSNQPMPFSENEIAKLGTGTNWQKEIAYQNAPIQNHQLSFSGGSDNSTYATSFSYFTQAGTIAKNKSDFTRYTGRVNTTQKFLDGFLHTGVNVSITNVQRDAITSNSGNAGPILSAINMDPVTPVMNDDGTFAISRYVSQEVVNPVARIYYTNGTSGYTRFNGDAFGELHFTKDLKLRSSLGYALQYDVSAGYTPIYYLNSTNQTIASGASAAMAESKYLNQENVLTYSKVIKRNSFTALIGNTVNTGKGTNVSASKNGLLYDDPAYAYLDLAKDNTSASASGGAFHSGLISYFGRVNYDYDGKYLATATMRADGSYRFGPNNKIGYFPSVSVGWNVTKEKFMENITAINSLKVRASWGRTGNDNIGDYQYVSTISTYARNYYFGSGGTQVVGASPSGVSNDDLKWETSEQTDLGIDAEFLGNFNATLDLYKKETIGLLVTIPIPLYVGNSAPTGNAGNVVNKGIELSLGYHKAFGKLYLEVNANGSYNYNNVTYVGTSSGFITGADASNQMTGVTRMQAGNPIGFFWLYTMQGIFQNQAEINNYQKNGVLIQPNAVPGDIKYLDLNNDGKIDNQDRSNVGTPHPKYNYGLNLTARYKGFDVNVFFNGLAGNKIYNSLHRWDLPTANYPIAVLNRWHGEGTSNSFPRVSTGDLNGNFVNPSTFFLEDGDYLRLRNASIGYTLRDIKKIKAKTIRVYVTGTNLFVLTKYTGFDPEVSGSALGLGIDRGVYPQARTIIFGASIGF</sequence>
<keyword evidence="8" id="KW-0732">Signal</keyword>
<accession>A0A495J5K3</accession>
<dbReference type="NCBIfam" id="TIGR04057">
    <property type="entry name" value="SusC_RagA_signa"/>
    <property type="match status" value="1"/>
</dbReference>
<dbReference type="GO" id="GO:0009279">
    <property type="term" value="C:cell outer membrane"/>
    <property type="evidence" value="ECO:0007669"/>
    <property type="project" value="UniProtKB-SubCell"/>
</dbReference>
<evidence type="ECO:0000259" key="9">
    <source>
        <dbReference type="Pfam" id="PF07715"/>
    </source>
</evidence>
<dbReference type="InterPro" id="IPR012910">
    <property type="entry name" value="Plug_dom"/>
</dbReference>
<comment type="caution">
    <text evidence="10">The sequence shown here is derived from an EMBL/GenBank/DDBJ whole genome shotgun (WGS) entry which is preliminary data.</text>
</comment>
<evidence type="ECO:0000256" key="7">
    <source>
        <dbReference type="PROSITE-ProRule" id="PRU01360"/>
    </source>
</evidence>
<dbReference type="AlphaFoldDB" id="A0A495J5K3"/>